<protein>
    <submittedName>
        <fullName evidence="4">Coenzyme F420 hydrogenase subunit beta</fullName>
    </submittedName>
</protein>
<dbReference type="PANTHER" id="PTHR31332:SF0">
    <property type="entry name" value="7-HYDROXYMETHYL CHLOROPHYLL A REDUCTASE, CHLOROPLASTIC"/>
    <property type="match status" value="1"/>
</dbReference>
<proteinExistence type="predicted"/>
<evidence type="ECO:0000256" key="1">
    <source>
        <dbReference type="SAM" id="SignalP"/>
    </source>
</evidence>
<feature type="domain" description="Coenzyme F420 hydrogenase/dehydrogenase beta subunit C-terminal" evidence="3">
    <location>
        <begin position="204"/>
        <end position="368"/>
    </location>
</feature>
<reference evidence="4 5" key="1">
    <citation type="journal article" date="2021" name="Sci. Rep.">
        <title>The genome of the diatom Chaetoceros tenuissimus carries an ancient integrated fragment of an extant virus.</title>
        <authorList>
            <person name="Hongo Y."/>
            <person name="Kimura K."/>
            <person name="Takaki Y."/>
            <person name="Yoshida Y."/>
            <person name="Baba S."/>
            <person name="Kobayashi G."/>
            <person name="Nagasaki K."/>
            <person name="Hano T."/>
            <person name="Tomaru Y."/>
        </authorList>
    </citation>
    <scope>NUCLEOTIDE SEQUENCE [LARGE SCALE GENOMIC DNA]</scope>
    <source>
        <strain evidence="4 5">NIES-3715</strain>
    </source>
</reference>
<comment type="caution">
    <text evidence="4">The sequence shown here is derived from an EMBL/GenBank/DDBJ whole genome shotgun (WGS) entry which is preliminary data.</text>
</comment>
<gene>
    <name evidence="4" type="ORF">CTEN210_09161</name>
</gene>
<organism evidence="4 5">
    <name type="scientific">Chaetoceros tenuissimus</name>
    <dbReference type="NCBI Taxonomy" id="426638"/>
    <lineage>
        <taxon>Eukaryota</taxon>
        <taxon>Sar</taxon>
        <taxon>Stramenopiles</taxon>
        <taxon>Ochrophyta</taxon>
        <taxon>Bacillariophyta</taxon>
        <taxon>Coscinodiscophyceae</taxon>
        <taxon>Chaetocerotophycidae</taxon>
        <taxon>Chaetocerotales</taxon>
        <taxon>Chaetocerotaceae</taxon>
        <taxon>Chaetoceros</taxon>
    </lineage>
</organism>
<dbReference type="PANTHER" id="PTHR31332">
    <property type="entry name" value="7-HYDROXYMETHYL CHLOROPHYLL A REDUCTASE, CHLOROPLASTIC"/>
    <property type="match status" value="1"/>
</dbReference>
<dbReference type="InterPro" id="IPR007516">
    <property type="entry name" value="Co_F420_Hydgase/DH_bsu_N"/>
</dbReference>
<feature type="chain" id="PRO_5042092646" evidence="1">
    <location>
        <begin position="24"/>
        <end position="482"/>
    </location>
</feature>
<evidence type="ECO:0000259" key="2">
    <source>
        <dbReference type="Pfam" id="PF04422"/>
    </source>
</evidence>
<accession>A0AAD3H6Y5</accession>
<dbReference type="Pfam" id="PF04422">
    <property type="entry name" value="FrhB_FdhB_N"/>
    <property type="match status" value="1"/>
</dbReference>
<dbReference type="Pfam" id="PF04432">
    <property type="entry name" value="FrhB_FdhB_C"/>
    <property type="match status" value="1"/>
</dbReference>
<evidence type="ECO:0000313" key="5">
    <source>
        <dbReference type="Proteomes" id="UP001054902"/>
    </source>
</evidence>
<dbReference type="EMBL" id="BLLK01000045">
    <property type="protein sequence ID" value="GFH52685.1"/>
    <property type="molecule type" value="Genomic_DNA"/>
</dbReference>
<name>A0AAD3H6Y5_9STRA</name>
<evidence type="ECO:0000313" key="4">
    <source>
        <dbReference type="EMBL" id="GFH52685.1"/>
    </source>
</evidence>
<dbReference type="Proteomes" id="UP001054902">
    <property type="component" value="Unassembled WGS sequence"/>
</dbReference>
<dbReference type="AlphaFoldDB" id="A0AAD3H6Y5"/>
<evidence type="ECO:0000259" key="3">
    <source>
        <dbReference type="Pfam" id="PF04432"/>
    </source>
</evidence>
<dbReference type="InterPro" id="IPR045220">
    <property type="entry name" value="FRHB/FDHB/HCAR-like"/>
</dbReference>
<keyword evidence="1" id="KW-0732">Signal</keyword>
<dbReference type="InterPro" id="IPR007525">
    <property type="entry name" value="FrhB_FdhB_C"/>
</dbReference>
<dbReference type="GO" id="GO:0052592">
    <property type="term" value="F:oxidoreductase activity, acting on CH or CH2 groups, with an iron-sulfur protein as acceptor"/>
    <property type="evidence" value="ECO:0007669"/>
    <property type="project" value="TreeGrafter"/>
</dbReference>
<feature type="domain" description="Coenzyme F420 hydrogenase/dehydrogenase beta subunit N-terminal" evidence="2">
    <location>
        <begin position="127"/>
        <end position="194"/>
    </location>
</feature>
<sequence length="482" mass="53306">MANLCQDMLLFLLLLLSILPTNAFSPSQRSSISSSSSNILLHGQPTPIDAKDWPQKFPAKEHCSKCGLCETSFVQYVETSCAFLKEGMSNIDSLEPILHKRSRNLENDYESRFGVLDQDILLVKGTQNGSQWTGAVTSIALAMLESKTVDAAICIASKSDDNTLEPQPIIAKTKQDLLKGRGVKPSLAPSLKVLDEIKQDESIRNLLFCGVGCAVQAFRSELVQKDLGLDNVYVLGTNCADNSPTPQASQDFIQKGLGISEEDYESVKGYEFMQDFKVHVKKETEGSNSYDKIPYFSLPGNIARASIASSCLSCFDYTNSLADIVVGYMGALLADDMDNNYQTLTIRNQKGKEMFDIATKAGKLNVYETATGKGSWKDFAVQTVLADGVIEEMIGKQPKEQGMPPAVGNIVAKLVQYIGPKGLNFAEYSIDYHILRNYLYCLDQWGENGTERKMPQYAQSIVKEYLKDYEGLRTVRDKILAK</sequence>
<feature type="signal peptide" evidence="1">
    <location>
        <begin position="1"/>
        <end position="23"/>
    </location>
</feature>
<keyword evidence="5" id="KW-1185">Reference proteome</keyword>